<protein>
    <recommendedName>
        <fullName evidence="4">Glycoside hydrolase family 5 domain-containing protein</fullName>
    </recommendedName>
</protein>
<keyword evidence="6" id="KW-1185">Reference proteome</keyword>
<reference evidence="5 6" key="1">
    <citation type="submission" date="2017-05" db="EMBL/GenBank/DDBJ databases">
        <authorList>
            <person name="Varghese N."/>
            <person name="Submissions S."/>
        </authorList>
    </citation>
    <scope>NUCLEOTIDE SEQUENCE [LARGE SCALE GENOMIC DNA]</scope>
    <source>
        <strain evidence="5 6">DSM 25457</strain>
    </source>
</reference>
<name>A0ABY1PWM2_9BACT</name>
<evidence type="ECO:0000256" key="2">
    <source>
        <dbReference type="ARBA" id="ARBA00023295"/>
    </source>
</evidence>
<comment type="similarity">
    <text evidence="3">Belongs to the glycosyl hydrolase 5 (cellulase A) family.</text>
</comment>
<gene>
    <name evidence="5" type="ORF">SAMN06265222_102102</name>
</gene>
<evidence type="ECO:0000256" key="1">
    <source>
        <dbReference type="ARBA" id="ARBA00022801"/>
    </source>
</evidence>
<keyword evidence="1 3" id="KW-0378">Hydrolase</keyword>
<dbReference type="InterPro" id="IPR017853">
    <property type="entry name" value="GH"/>
</dbReference>
<dbReference type="InterPro" id="IPR001547">
    <property type="entry name" value="Glyco_hydro_5"/>
</dbReference>
<dbReference type="SUPFAM" id="SSF51445">
    <property type="entry name" value="(Trans)glycosidases"/>
    <property type="match status" value="1"/>
</dbReference>
<feature type="domain" description="Glycoside hydrolase family 5" evidence="4">
    <location>
        <begin position="55"/>
        <end position="244"/>
    </location>
</feature>
<organism evidence="5 6">
    <name type="scientific">Neorhodopirellula lusitana</name>
    <dbReference type="NCBI Taxonomy" id="445327"/>
    <lineage>
        <taxon>Bacteria</taxon>
        <taxon>Pseudomonadati</taxon>
        <taxon>Planctomycetota</taxon>
        <taxon>Planctomycetia</taxon>
        <taxon>Pirellulales</taxon>
        <taxon>Pirellulaceae</taxon>
        <taxon>Neorhodopirellula</taxon>
    </lineage>
</organism>
<accession>A0ABY1PWM2</accession>
<dbReference type="Pfam" id="PF00150">
    <property type="entry name" value="Cellulase"/>
    <property type="match status" value="1"/>
</dbReference>
<dbReference type="Gene3D" id="3.20.20.80">
    <property type="entry name" value="Glycosidases"/>
    <property type="match status" value="1"/>
</dbReference>
<proteinExistence type="inferred from homology"/>
<evidence type="ECO:0000313" key="6">
    <source>
        <dbReference type="Proteomes" id="UP001158067"/>
    </source>
</evidence>
<sequence>MISQTSRLRLLAFCIIVLQSMSVCLSGGLNLAPKRGSSNQGAFLPGVFDYVYSGSDIAQIKSAHFTNFRYPVNVETCNDDKALDRIVALMSQLGNRGIVCMWDTNQPGEIEHGDGRINDVDKLAAAWKKLYQRIKQHKEIQLEIFNEPFGYDSADEYLDLMNSIIEKAGLPQDRCILDGLGYAEDVRSVADAGWTGTLAYHFYPNWLPDGQRTTENYSQVIQRALEGVENKIVVTEFGADLKRFHPRRRSRRPDKDVAALDGLEDALTKVIKNGQHIEETYHWHGWDNNDSYSFWGEGNRFGAEQIRDLQDTVQRLMQ</sequence>
<evidence type="ECO:0000256" key="3">
    <source>
        <dbReference type="RuleBase" id="RU361153"/>
    </source>
</evidence>
<keyword evidence="2 3" id="KW-0326">Glycosidase</keyword>
<evidence type="ECO:0000313" key="5">
    <source>
        <dbReference type="EMBL" id="SMP46307.1"/>
    </source>
</evidence>
<dbReference type="RefSeq" id="WP_283431437.1">
    <property type="nucleotide sequence ID" value="NZ_FXUG01000002.1"/>
</dbReference>
<evidence type="ECO:0000259" key="4">
    <source>
        <dbReference type="Pfam" id="PF00150"/>
    </source>
</evidence>
<dbReference type="Proteomes" id="UP001158067">
    <property type="component" value="Unassembled WGS sequence"/>
</dbReference>
<comment type="caution">
    <text evidence="5">The sequence shown here is derived from an EMBL/GenBank/DDBJ whole genome shotgun (WGS) entry which is preliminary data.</text>
</comment>
<dbReference type="EMBL" id="FXUG01000002">
    <property type="protein sequence ID" value="SMP46307.1"/>
    <property type="molecule type" value="Genomic_DNA"/>
</dbReference>